<gene>
    <name evidence="1" type="ORF">HHSLTHF2_30780</name>
</gene>
<keyword evidence="2" id="KW-1185">Reference proteome</keyword>
<sequence>MIGVPPPLGHLLNRFRAYWVVLAIGVGSTLNSSPVLAHPHGWIDLSVRVITNDEGVATGLHQAWRMDPFYSLVVFEELQQVQGSSLQEGLDQLGSDIRDNLSRQHYFTEVSINGEPQALGEVSEYTALERDGRLTFMFILPLATPQPLAGKILEYQVFDPTYYIEVVHEEEDGAPSEQALILYGKPDCRLSVLPADPDPELVMQAALLDVDETGEPGLGRYFAETGRIECD</sequence>
<evidence type="ECO:0000313" key="2">
    <source>
        <dbReference type="Proteomes" id="UP000502259"/>
    </source>
</evidence>
<name>A0A6F8U6L4_9GAMM</name>
<reference evidence="1 2" key="1">
    <citation type="submission" date="2020-03" db="EMBL/GenBank/DDBJ databases">
        <title>Complete Genome Sequence of Halomonas hydrothermalis Strain Slthf2, Halophilic Bacterium Isolated from Deep-Sea Hydrothermal-Vent Environments.</title>
        <authorList>
            <person name="Takeyama N."/>
            <person name="Huang M."/>
            <person name="Sato K."/>
            <person name="Galipon J."/>
            <person name="Arakawa K."/>
        </authorList>
    </citation>
    <scope>NUCLEOTIDE SEQUENCE [LARGE SCALE GENOMIC DNA]</scope>
    <source>
        <strain evidence="1 2">Slthf2</strain>
    </source>
</reference>
<organism evidence="1 2">
    <name type="scientific">Halomonas hydrothermalis</name>
    <dbReference type="NCBI Taxonomy" id="115561"/>
    <lineage>
        <taxon>Bacteria</taxon>
        <taxon>Pseudomonadati</taxon>
        <taxon>Pseudomonadota</taxon>
        <taxon>Gammaproteobacteria</taxon>
        <taxon>Oceanospirillales</taxon>
        <taxon>Halomonadaceae</taxon>
        <taxon>Halomonas</taxon>
    </lineage>
</organism>
<dbReference type="Pfam" id="PF06226">
    <property type="entry name" value="DUF1007"/>
    <property type="match status" value="1"/>
</dbReference>
<dbReference type="InterPro" id="IPR010412">
    <property type="entry name" value="DUF1007"/>
</dbReference>
<proteinExistence type="predicted"/>
<protein>
    <submittedName>
        <fullName evidence="1">Membrane protein</fullName>
    </submittedName>
</protein>
<dbReference type="EMBL" id="AP022843">
    <property type="protein sequence ID" value="BCB09188.1"/>
    <property type="molecule type" value="Genomic_DNA"/>
</dbReference>
<accession>A0A6F8U6L4</accession>
<evidence type="ECO:0000313" key="1">
    <source>
        <dbReference type="EMBL" id="BCB09188.1"/>
    </source>
</evidence>
<dbReference type="Proteomes" id="UP000502259">
    <property type="component" value="Chromosome"/>
</dbReference>
<dbReference type="AlphaFoldDB" id="A0A6F8U6L4"/>